<evidence type="ECO:0000256" key="1">
    <source>
        <dbReference type="ARBA" id="ARBA00022859"/>
    </source>
</evidence>
<proteinExistence type="predicted"/>
<dbReference type="GO" id="GO:0019814">
    <property type="term" value="C:immunoglobulin complex"/>
    <property type="evidence" value="ECO:0007669"/>
    <property type="project" value="UniProtKB-KW"/>
</dbReference>
<keyword evidence="3" id="KW-1280">Immunoglobulin</keyword>
<evidence type="ECO:0000259" key="4">
    <source>
        <dbReference type="PROSITE" id="PS50835"/>
    </source>
</evidence>
<keyword evidence="6" id="KW-1185">Reference proteome</keyword>
<dbReference type="Proteomes" id="UP000694421">
    <property type="component" value="Unplaced"/>
</dbReference>
<name>A0A8D0BD11_SALMN</name>
<reference evidence="5" key="1">
    <citation type="submission" date="2025-08" db="UniProtKB">
        <authorList>
            <consortium name="Ensembl"/>
        </authorList>
    </citation>
    <scope>IDENTIFICATION</scope>
</reference>
<evidence type="ECO:0000256" key="3">
    <source>
        <dbReference type="ARBA" id="ARBA00043265"/>
    </source>
</evidence>
<dbReference type="InterPro" id="IPR036179">
    <property type="entry name" value="Ig-like_dom_sf"/>
</dbReference>
<keyword evidence="2" id="KW-1064">Adaptive immunity</keyword>
<dbReference type="Ensembl" id="ENSSMRT00000007039.1">
    <property type="protein sequence ID" value="ENSSMRP00000006021.1"/>
    <property type="gene ID" value="ENSSMRG00000004848.1"/>
</dbReference>
<evidence type="ECO:0000313" key="6">
    <source>
        <dbReference type="Proteomes" id="UP000694421"/>
    </source>
</evidence>
<dbReference type="InterPro" id="IPR007110">
    <property type="entry name" value="Ig-like_dom"/>
</dbReference>
<dbReference type="InterPro" id="IPR013106">
    <property type="entry name" value="Ig_V-set"/>
</dbReference>
<dbReference type="SUPFAM" id="SSF48726">
    <property type="entry name" value="Immunoglobulin"/>
    <property type="match status" value="1"/>
</dbReference>
<keyword evidence="1" id="KW-0391">Immunity</keyword>
<dbReference type="Pfam" id="PF07686">
    <property type="entry name" value="V-set"/>
    <property type="match status" value="1"/>
</dbReference>
<dbReference type="PROSITE" id="PS50835">
    <property type="entry name" value="IG_LIKE"/>
    <property type="match status" value="1"/>
</dbReference>
<accession>A0A8D0BD11</accession>
<dbReference type="InterPro" id="IPR050199">
    <property type="entry name" value="IgHV"/>
</dbReference>
<sequence>LSFLCSTAGVSSQITLTESGGGVKKPGETLQLTCAVSGFSLTSYGVQWSRLPPGKRLEWAGGIWSGGGTYYSSALQGRITITRDTSKSQVFLQLTGLKSEDSAIYYCGRETQ</sequence>
<organism evidence="5 6">
    <name type="scientific">Salvator merianae</name>
    <name type="common">Argentine black and white tegu</name>
    <name type="synonym">Tupinambis merianae</name>
    <dbReference type="NCBI Taxonomy" id="96440"/>
    <lineage>
        <taxon>Eukaryota</taxon>
        <taxon>Metazoa</taxon>
        <taxon>Chordata</taxon>
        <taxon>Craniata</taxon>
        <taxon>Vertebrata</taxon>
        <taxon>Euteleostomi</taxon>
        <taxon>Lepidosauria</taxon>
        <taxon>Squamata</taxon>
        <taxon>Bifurcata</taxon>
        <taxon>Unidentata</taxon>
        <taxon>Episquamata</taxon>
        <taxon>Laterata</taxon>
        <taxon>Teiioidea</taxon>
        <taxon>Teiidae</taxon>
        <taxon>Salvator</taxon>
    </lineage>
</organism>
<reference evidence="5" key="2">
    <citation type="submission" date="2025-09" db="UniProtKB">
        <authorList>
            <consortium name="Ensembl"/>
        </authorList>
    </citation>
    <scope>IDENTIFICATION</scope>
</reference>
<dbReference type="OMA" id="LLCEPAQ"/>
<dbReference type="AlphaFoldDB" id="A0A8D0BD11"/>
<feature type="domain" description="Ig-like" evidence="4">
    <location>
        <begin position="12"/>
        <end position="112"/>
    </location>
</feature>
<protein>
    <recommendedName>
        <fullName evidence="4">Ig-like domain-containing protein</fullName>
    </recommendedName>
</protein>
<evidence type="ECO:0000256" key="2">
    <source>
        <dbReference type="ARBA" id="ARBA00023130"/>
    </source>
</evidence>
<dbReference type="GO" id="GO:0002250">
    <property type="term" value="P:adaptive immune response"/>
    <property type="evidence" value="ECO:0007669"/>
    <property type="project" value="UniProtKB-KW"/>
</dbReference>
<dbReference type="FunFam" id="2.60.40.10:FF:001878">
    <property type="entry name" value="Immunoglobulin heavy variable 1-4"/>
    <property type="match status" value="1"/>
</dbReference>
<dbReference type="GeneTree" id="ENSGT01150000287008"/>
<evidence type="ECO:0000313" key="5">
    <source>
        <dbReference type="Ensembl" id="ENSSMRP00000006021.1"/>
    </source>
</evidence>
<dbReference type="SMART" id="SM00406">
    <property type="entry name" value="IGv"/>
    <property type="match status" value="1"/>
</dbReference>
<dbReference type="PANTHER" id="PTHR23266">
    <property type="entry name" value="IMMUNOGLOBULIN HEAVY CHAIN"/>
    <property type="match status" value="1"/>
</dbReference>
<dbReference type="InterPro" id="IPR013783">
    <property type="entry name" value="Ig-like_fold"/>
</dbReference>
<dbReference type="Gene3D" id="2.60.40.10">
    <property type="entry name" value="Immunoglobulins"/>
    <property type="match status" value="1"/>
</dbReference>
<dbReference type="GO" id="GO:0005576">
    <property type="term" value="C:extracellular region"/>
    <property type="evidence" value="ECO:0007669"/>
    <property type="project" value="UniProtKB-ARBA"/>
</dbReference>